<feature type="chain" id="PRO_5046112489" evidence="1">
    <location>
        <begin position="20"/>
        <end position="204"/>
    </location>
</feature>
<comment type="caution">
    <text evidence="3">The sequence shown here is derived from an EMBL/GenBank/DDBJ whole genome shotgun (WGS) entry which is preliminary data.</text>
</comment>
<organism evidence="3 4">
    <name type="scientific">Pelomonas cellulosilytica</name>
    <dbReference type="NCBI Taxonomy" id="2906762"/>
    <lineage>
        <taxon>Bacteria</taxon>
        <taxon>Pseudomonadati</taxon>
        <taxon>Pseudomonadota</taxon>
        <taxon>Betaproteobacteria</taxon>
        <taxon>Burkholderiales</taxon>
        <taxon>Sphaerotilaceae</taxon>
        <taxon>Roseateles</taxon>
    </lineage>
</organism>
<evidence type="ECO:0000313" key="3">
    <source>
        <dbReference type="EMBL" id="MCE4555729.1"/>
    </source>
</evidence>
<dbReference type="Proteomes" id="UP001200741">
    <property type="component" value="Unassembled WGS sequence"/>
</dbReference>
<dbReference type="SUPFAM" id="SSF49785">
    <property type="entry name" value="Galactose-binding domain-like"/>
    <property type="match status" value="1"/>
</dbReference>
<name>A0ABS8XSN0_9BURK</name>
<dbReference type="InterPro" id="IPR008979">
    <property type="entry name" value="Galactose-bd-like_sf"/>
</dbReference>
<sequence length="204" mass="21509">MKTVIAAALLSLSGACAFAAGPNLVANGSFEVVDGPTNYWLITEKLSGWQVNPDIEVQNDFEGNFAQDGKYFIELDTFNNSTMTQTIHATGWVELSFWYSARANRTGGATQTLGYSFGALSGTVLSDAVSGATTQWQHFTGLVDVGKSGSAELRFAALGPSDQFGGLLDNVSVTAVPEPASGWLALAGAAVLGGWHRRRRAAGR</sequence>
<feature type="signal peptide" evidence="1">
    <location>
        <begin position="1"/>
        <end position="19"/>
    </location>
</feature>
<dbReference type="PROSITE" id="PS51257">
    <property type="entry name" value="PROKAR_LIPOPROTEIN"/>
    <property type="match status" value="1"/>
</dbReference>
<feature type="domain" description="Ice-binding protein C-terminal" evidence="2">
    <location>
        <begin position="175"/>
        <end position="200"/>
    </location>
</feature>
<gene>
    <name evidence="3" type="ORF">LXT13_15080</name>
</gene>
<proteinExistence type="predicted"/>
<reference evidence="3 4" key="1">
    <citation type="submission" date="2021-12" db="EMBL/GenBank/DDBJ databases">
        <title>Genome seq of P8.</title>
        <authorList>
            <person name="Seo T."/>
        </authorList>
    </citation>
    <scope>NUCLEOTIDE SEQUENCE [LARGE SCALE GENOMIC DNA]</scope>
    <source>
        <strain evidence="3 4">P8</strain>
    </source>
</reference>
<dbReference type="Gene3D" id="2.60.120.260">
    <property type="entry name" value="Galactose-binding domain-like"/>
    <property type="match status" value="1"/>
</dbReference>
<keyword evidence="4" id="KW-1185">Reference proteome</keyword>
<dbReference type="Pfam" id="PF07589">
    <property type="entry name" value="PEP-CTERM"/>
    <property type="match status" value="1"/>
</dbReference>
<evidence type="ECO:0000313" key="4">
    <source>
        <dbReference type="Proteomes" id="UP001200741"/>
    </source>
</evidence>
<evidence type="ECO:0000259" key="2">
    <source>
        <dbReference type="Pfam" id="PF07589"/>
    </source>
</evidence>
<dbReference type="EMBL" id="JAJTWU010000005">
    <property type="protein sequence ID" value="MCE4555729.1"/>
    <property type="molecule type" value="Genomic_DNA"/>
</dbReference>
<dbReference type="RefSeq" id="WP_233372773.1">
    <property type="nucleotide sequence ID" value="NZ_JAJTWU010000005.1"/>
</dbReference>
<protein>
    <submittedName>
        <fullName evidence="3">PEP-CTERM sorting domain-containing protein</fullName>
    </submittedName>
</protein>
<keyword evidence="1" id="KW-0732">Signal</keyword>
<dbReference type="InterPro" id="IPR013424">
    <property type="entry name" value="Ice-binding_C"/>
</dbReference>
<accession>A0ABS8XSN0</accession>
<evidence type="ECO:0000256" key="1">
    <source>
        <dbReference type="SAM" id="SignalP"/>
    </source>
</evidence>